<comment type="catalytic activity">
    <reaction evidence="21">
        <text>decanoyl-CoA + H2O = decanoate + CoA + H(+)</text>
        <dbReference type="Rhea" id="RHEA:40059"/>
        <dbReference type="ChEBI" id="CHEBI:15377"/>
        <dbReference type="ChEBI" id="CHEBI:15378"/>
        <dbReference type="ChEBI" id="CHEBI:27689"/>
        <dbReference type="ChEBI" id="CHEBI:57287"/>
        <dbReference type="ChEBI" id="CHEBI:61430"/>
    </reaction>
    <physiologicalReaction direction="left-to-right" evidence="21">
        <dbReference type="Rhea" id="RHEA:40060"/>
    </physiologicalReaction>
</comment>
<evidence type="ECO:0000256" key="22">
    <source>
        <dbReference type="ARBA" id="ARBA00048074"/>
    </source>
</evidence>
<evidence type="ECO:0000256" key="4">
    <source>
        <dbReference type="ARBA" id="ARBA00022475"/>
    </source>
</evidence>
<comment type="catalytic activity">
    <reaction evidence="14">
        <text>(9Z)-octadecenoyl-CoA + H2O = (9Z)-octadecenoate + CoA + H(+)</text>
        <dbReference type="Rhea" id="RHEA:40139"/>
        <dbReference type="ChEBI" id="CHEBI:15377"/>
        <dbReference type="ChEBI" id="CHEBI:15378"/>
        <dbReference type="ChEBI" id="CHEBI:30823"/>
        <dbReference type="ChEBI" id="CHEBI:57287"/>
        <dbReference type="ChEBI" id="CHEBI:57387"/>
    </reaction>
    <physiologicalReaction direction="left-to-right" evidence="14">
        <dbReference type="Rhea" id="RHEA:40140"/>
    </physiologicalReaction>
</comment>
<evidence type="ECO:0000256" key="18">
    <source>
        <dbReference type="ARBA" id="ARBA00043210"/>
    </source>
</evidence>
<protein>
    <recommendedName>
        <fullName evidence="17">Acyl-coenzyme A thioesterase THEM4</fullName>
        <ecNumber evidence="16">3.1.2.2</ecNumber>
    </recommendedName>
    <alternativeName>
        <fullName evidence="18">Thioesterase superfamily member 4</fullName>
    </alternativeName>
</protein>
<dbReference type="PANTHER" id="PTHR12418:SF19">
    <property type="entry name" value="ACYL-COENZYME A THIOESTERASE THEM4"/>
    <property type="match status" value="1"/>
</dbReference>
<evidence type="ECO:0000256" key="13">
    <source>
        <dbReference type="ARBA" id="ARBA00035852"/>
    </source>
</evidence>
<keyword evidence="26" id="KW-1185">Reference proteome</keyword>
<keyword evidence="10" id="KW-0443">Lipid metabolism</keyword>
<comment type="similarity">
    <text evidence="15">Belongs to the THEM4/THEM5 thioesterase family.</text>
</comment>
<dbReference type="Proteomes" id="UP000465304">
    <property type="component" value="Unassembled WGS sequence"/>
</dbReference>
<evidence type="ECO:0000256" key="11">
    <source>
        <dbReference type="ARBA" id="ARBA00023136"/>
    </source>
</evidence>
<comment type="catalytic activity">
    <reaction evidence="22">
        <text>dodecanoyl-CoA + H2O = dodecanoate + CoA + H(+)</text>
        <dbReference type="Rhea" id="RHEA:30135"/>
        <dbReference type="ChEBI" id="CHEBI:15377"/>
        <dbReference type="ChEBI" id="CHEBI:15378"/>
        <dbReference type="ChEBI" id="CHEBI:18262"/>
        <dbReference type="ChEBI" id="CHEBI:57287"/>
        <dbReference type="ChEBI" id="CHEBI:57375"/>
    </reaction>
    <physiologicalReaction direction="left-to-right" evidence="22">
        <dbReference type="Rhea" id="RHEA:30136"/>
    </physiologicalReaction>
</comment>
<evidence type="ECO:0000256" key="15">
    <source>
        <dbReference type="ARBA" id="ARBA00038456"/>
    </source>
</evidence>
<dbReference type="InterPro" id="IPR006683">
    <property type="entry name" value="Thioestr_dom"/>
</dbReference>
<evidence type="ECO:0000256" key="3">
    <source>
        <dbReference type="ARBA" id="ARBA00004632"/>
    </source>
</evidence>
<gene>
    <name evidence="25" type="ORF">MHIP_12260</name>
</gene>
<organism evidence="25 26">
    <name type="scientific">Mycolicibacterium hippocampi</name>
    <dbReference type="NCBI Taxonomy" id="659824"/>
    <lineage>
        <taxon>Bacteria</taxon>
        <taxon>Bacillati</taxon>
        <taxon>Actinomycetota</taxon>
        <taxon>Actinomycetes</taxon>
        <taxon>Mycobacteriales</taxon>
        <taxon>Mycobacteriaceae</taxon>
        <taxon>Mycolicibacterium</taxon>
    </lineage>
</organism>
<evidence type="ECO:0000256" key="9">
    <source>
        <dbReference type="ARBA" id="ARBA00022946"/>
    </source>
</evidence>
<dbReference type="GO" id="GO:0006631">
    <property type="term" value="P:fatty acid metabolic process"/>
    <property type="evidence" value="ECO:0007669"/>
    <property type="project" value="UniProtKB-KW"/>
</dbReference>
<keyword evidence="8" id="KW-0276">Fatty acid metabolism</keyword>
<evidence type="ECO:0000256" key="20">
    <source>
        <dbReference type="ARBA" id="ARBA00047734"/>
    </source>
</evidence>
<evidence type="ECO:0000313" key="25">
    <source>
        <dbReference type="EMBL" id="GFH00743.1"/>
    </source>
</evidence>
<keyword evidence="7" id="KW-0378">Hydrolase</keyword>
<feature type="domain" description="Thioesterase" evidence="24">
    <location>
        <begin position="74"/>
        <end position="146"/>
    </location>
</feature>
<dbReference type="Gene3D" id="3.10.129.10">
    <property type="entry name" value="Hotdog Thioesterase"/>
    <property type="match status" value="1"/>
</dbReference>
<dbReference type="GO" id="GO:0005737">
    <property type="term" value="C:cytoplasm"/>
    <property type="evidence" value="ECO:0007669"/>
    <property type="project" value="UniProtKB-SubCell"/>
</dbReference>
<dbReference type="EMBL" id="BLLB01000002">
    <property type="protein sequence ID" value="GFH00743.1"/>
    <property type="molecule type" value="Genomic_DNA"/>
</dbReference>
<evidence type="ECO:0000256" key="10">
    <source>
        <dbReference type="ARBA" id="ARBA00023098"/>
    </source>
</evidence>
<comment type="catalytic activity">
    <reaction evidence="20">
        <text>hexadecanoyl-CoA + H2O = hexadecanoate + CoA + H(+)</text>
        <dbReference type="Rhea" id="RHEA:16645"/>
        <dbReference type="ChEBI" id="CHEBI:7896"/>
        <dbReference type="ChEBI" id="CHEBI:15377"/>
        <dbReference type="ChEBI" id="CHEBI:15378"/>
        <dbReference type="ChEBI" id="CHEBI:57287"/>
        <dbReference type="ChEBI" id="CHEBI:57379"/>
        <dbReference type="EC" id="3.1.2.2"/>
    </reaction>
    <physiologicalReaction direction="left-to-right" evidence="20">
        <dbReference type="Rhea" id="RHEA:16646"/>
    </physiologicalReaction>
</comment>
<evidence type="ECO:0000256" key="12">
    <source>
        <dbReference type="ARBA" id="ARBA00023273"/>
    </source>
</evidence>
<evidence type="ECO:0000256" key="23">
    <source>
        <dbReference type="ARBA" id="ARBA00048180"/>
    </source>
</evidence>
<comment type="catalytic activity">
    <reaction evidence="19">
        <text>octanoyl-CoA + H2O = octanoate + CoA + H(+)</text>
        <dbReference type="Rhea" id="RHEA:30143"/>
        <dbReference type="ChEBI" id="CHEBI:15377"/>
        <dbReference type="ChEBI" id="CHEBI:15378"/>
        <dbReference type="ChEBI" id="CHEBI:25646"/>
        <dbReference type="ChEBI" id="CHEBI:57287"/>
        <dbReference type="ChEBI" id="CHEBI:57386"/>
    </reaction>
    <physiologicalReaction direction="left-to-right" evidence="19">
        <dbReference type="Rhea" id="RHEA:30144"/>
    </physiologicalReaction>
</comment>
<dbReference type="Pfam" id="PF03061">
    <property type="entry name" value="4HBT"/>
    <property type="match status" value="1"/>
</dbReference>
<reference evidence="25 26" key="1">
    <citation type="journal article" date="2019" name="Emerg. Microbes Infect.">
        <title>Comprehensive subspecies identification of 175 nontuberculous mycobacteria species based on 7547 genomic profiles.</title>
        <authorList>
            <person name="Matsumoto Y."/>
            <person name="Kinjo T."/>
            <person name="Motooka D."/>
            <person name="Nabeya D."/>
            <person name="Jung N."/>
            <person name="Uechi K."/>
            <person name="Horii T."/>
            <person name="Iida T."/>
            <person name="Fujita J."/>
            <person name="Nakamura S."/>
        </authorList>
    </citation>
    <scope>NUCLEOTIDE SEQUENCE [LARGE SCALE GENOMIC DNA]</scope>
    <source>
        <strain evidence="25 26">JCM 30996</strain>
    </source>
</reference>
<sequence length="185" mass="20222">MIDEQAEEDSAIAWWQTFQNRAVAADGDYLDAHHPWCLGCGTDNPHGHRLRARRRGDGVSARHIFDGRHRGAPGIAHGGAVMTVLDDMVGMLLYVVGEMAVTRKLDTEFYAPVLLGVPYEVSAELVSRTGRKLEVRTELREETTGQLVASASGLFVVVTLAHFTSSMQKASSTRCIVGSPREGRC</sequence>
<keyword evidence="5" id="KW-0963">Cytoplasm</keyword>
<dbReference type="RefSeq" id="WP_237166430.1">
    <property type="nucleotide sequence ID" value="NZ_BLLB01000002.1"/>
</dbReference>
<dbReference type="InterPro" id="IPR052365">
    <property type="entry name" value="THEM4/THEM5_acyl-CoA_thioest"/>
</dbReference>
<keyword evidence="11" id="KW-0472">Membrane</keyword>
<keyword evidence="4" id="KW-1003">Cell membrane</keyword>
<evidence type="ECO:0000313" key="26">
    <source>
        <dbReference type="Proteomes" id="UP000465304"/>
    </source>
</evidence>
<name>A0A7I9ZIT4_9MYCO</name>
<dbReference type="AlphaFoldDB" id="A0A7I9ZIT4"/>
<evidence type="ECO:0000256" key="14">
    <source>
        <dbReference type="ARBA" id="ARBA00037002"/>
    </source>
</evidence>
<evidence type="ECO:0000256" key="8">
    <source>
        <dbReference type="ARBA" id="ARBA00022832"/>
    </source>
</evidence>
<evidence type="ECO:0000256" key="5">
    <source>
        <dbReference type="ARBA" id="ARBA00022490"/>
    </source>
</evidence>
<comment type="caution">
    <text evidence="25">The sequence shown here is derived from an EMBL/GenBank/DDBJ whole genome shotgun (WGS) entry which is preliminary data.</text>
</comment>
<keyword evidence="12" id="KW-0966">Cell projection</keyword>
<dbReference type="InterPro" id="IPR029069">
    <property type="entry name" value="HotDog_dom_sf"/>
</dbReference>
<accession>A0A7I9ZIT4</accession>
<dbReference type="PANTHER" id="PTHR12418">
    <property type="entry name" value="ACYL-COENZYME A THIOESTERASE THEM4"/>
    <property type="match status" value="1"/>
</dbReference>
<dbReference type="GO" id="GO:0016020">
    <property type="term" value="C:membrane"/>
    <property type="evidence" value="ECO:0007669"/>
    <property type="project" value="UniProtKB-SubCell"/>
</dbReference>
<evidence type="ECO:0000256" key="19">
    <source>
        <dbReference type="ARBA" id="ARBA00047588"/>
    </source>
</evidence>
<evidence type="ECO:0000256" key="21">
    <source>
        <dbReference type="ARBA" id="ARBA00047969"/>
    </source>
</evidence>
<dbReference type="SUPFAM" id="SSF54637">
    <property type="entry name" value="Thioesterase/thiol ester dehydrase-isomerase"/>
    <property type="match status" value="1"/>
</dbReference>
<keyword evidence="6" id="KW-0053">Apoptosis</keyword>
<evidence type="ECO:0000256" key="2">
    <source>
        <dbReference type="ARBA" id="ARBA00004496"/>
    </source>
</evidence>
<evidence type="ECO:0000256" key="1">
    <source>
        <dbReference type="ARBA" id="ARBA00004170"/>
    </source>
</evidence>
<comment type="subcellular location">
    <subcellularLocation>
        <location evidence="3">Cell projection</location>
        <location evidence="3">Ruffle membrane</location>
    </subcellularLocation>
    <subcellularLocation>
        <location evidence="2">Cytoplasm</location>
    </subcellularLocation>
    <subcellularLocation>
        <location evidence="1">Membrane</location>
        <topology evidence="1">Peripheral membrane protein</topology>
    </subcellularLocation>
</comment>
<evidence type="ECO:0000256" key="17">
    <source>
        <dbReference type="ARBA" id="ARBA00040123"/>
    </source>
</evidence>
<dbReference type="CDD" id="cd03443">
    <property type="entry name" value="PaaI_thioesterase"/>
    <property type="match status" value="1"/>
</dbReference>
<proteinExistence type="inferred from homology"/>
<comment type="catalytic activity">
    <reaction evidence="23">
        <text>tetradecanoyl-CoA + H2O = tetradecanoate + CoA + H(+)</text>
        <dbReference type="Rhea" id="RHEA:40119"/>
        <dbReference type="ChEBI" id="CHEBI:15377"/>
        <dbReference type="ChEBI" id="CHEBI:15378"/>
        <dbReference type="ChEBI" id="CHEBI:30807"/>
        <dbReference type="ChEBI" id="CHEBI:57287"/>
        <dbReference type="ChEBI" id="CHEBI:57385"/>
    </reaction>
    <physiologicalReaction direction="left-to-right" evidence="23">
        <dbReference type="Rhea" id="RHEA:40120"/>
    </physiologicalReaction>
</comment>
<evidence type="ECO:0000256" key="7">
    <source>
        <dbReference type="ARBA" id="ARBA00022801"/>
    </source>
</evidence>
<dbReference type="GO" id="GO:0016787">
    <property type="term" value="F:hydrolase activity"/>
    <property type="evidence" value="ECO:0007669"/>
    <property type="project" value="UniProtKB-KW"/>
</dbReference>
<evidence type="ECO:0000256" key="6">
    <source>
        <dbReference type="ARBA" id="ARBA00022703"/>
    </source>
</evidence>
<evidence type="ECO:0000256" key="16">
    <source>
        <dbReference type="ARBA" id="ARBA00038848"/>
    </source>
</evidence>
<evidence type="ECO:0000259" key="24">
    <source>
        <dbReference type="Pfam" id="PF03061"/>
    </source>
</evidence>
<dbReference type="EC" id="3.1.2.2" evidence="16"/>
<comment type="catalytic activity">
    <reaction evidence="13">
        <text>(5Z,8Z,11Z,14Z)-eicosatetraenoyl-CoA + H2O = (5Z,8Z,11Z,14Z)-eicosatetraenoate + CoA + H(+)</text>
        <dbReference type="Rhea" id="RHEA:40151"/>
        <dbReference type="ChEBI" id="CHEBI:15377"/>
        <dbReference type="ChEBI" id="CHEBI:15378"/>
        <dbReference type="ChEBI" id="CHEBI:32395"/>
        <dbReference type="ChEBI" id="CHEBI:57287"/>
        <dbReference type="ChEBI" id="CHEBI:57368"/>
    </reaction>
    <physiologicalReaction direction="left-to-right" evidence="13">
        <dbReference type="Rhea" id="RHEA:40152"/>
    </physiologicalReaction>
</comment>
<keyword evidence="9" id="KW-0809">Transit peptide</keyword>